<dbReference type="InterPro" id="IPR049809">
    <property type="entry name" value="YehF/YfeS-like_WGR"/>
</dbReference>
<dbReference type="SMART" id="SM00773">
    <property type="entry name" value="WGR"/>
    <property type="match status" value="1"/>
</dbReference>
<accession>A0A1G8YWD2</accession>
<name>A0A1G8YWD2_9PSEU</name>
<keyword evidence="3" id="KW-0238">DNA-binding</keyword>
<dbReference type="GO" id="GO:0003677">
    <property type="term" value="F:DNA binding"/>
    <property type="evidence" value="ECO:0007669"/>
    <property type="project" value="UniProtKB-KW"/>
</dbReference>
<evidence type="ECO:0000313" key="4">
    <source>
        <dbReference type="Proteomes" id="UP000199682"/>
    </source>
</evidence>
<dbReference type="Gene3D" id="2.20.140.10">
    <property type="entry name" value="WGR domain"/>
    <property type="match status" value="1"/>
</dbReference>
<dbReference type="PROSITE" id="PS51977">
    <property type="entry name" value="WGR"/>
    <property type="match status" value="1"/>
</dbReference>
<dbReference type="AlphaFoldDB" id="A0A1G8YWD2"/>
<feature type="domain" description="WGR" evidence="2">
    <location>
        <begin position="1"/>
        <end position="78"/>
    </location>
</feature>
<organism evidence="3 4">
    <name type="scientific">Lentzea albidocapillata subsp. violacea</name>
    <dbReference type="NCBI Taxonomy" id="128104"/>
    <lineage>
        <taxon>Bacteria</taxon>
        <taxon>Bacillati</taxon>
        <taxon>Actinomycetota</taxon>
        <taxon>Actinomycetes</taxon>
        <taxon>Pseudonocardiales</taxon>
        <taxon>Pseudonocardiaceae</taxon>
        <taxon>Lentzea</taxon>
    </lineage>
</organism>
<protein>
    <submittedName>
        <fullName evidence="3">WGR domain-containing protein, predicted DNA-binding domain in MolR</fullName>
    </submittedName>
</protein>
<dbReference type="RefSeq" id="WP_090005787.1">
    <property type="nucleotide sequence ID" value="NZ_FNET01000004.1"/>
</dbReference>
<feature type="region of interest" description="Disordered" evidence="1">
    <location>
        <begin position="913"/>
        <end position="937"/>
    </location>
</feature>
<dbReference type="InterPro" id="IPR025406">
    <property type="entry name" value="DUF4132"/>
</dbReference>
<reference evidence="4" key="1">
    <citation type="submission" date="2016-10" db="EMBL/GenBank/DDBJ databases">
        <authorList>
            <person name="Varghese N."/>
            <person name="Submissions S."/>
        </authorList>
    </citation>
    <scope>NUCLEOTIDE SEQUENCE [LARGE SCALE GENOMIC DNA]</scope>
    <source>
        <strain evidence="4">DSM 44796</strain>
    </source>
</reference>
<dbReference type="CDD" id="cd07996">
    <property type="entry name" value="WGR_MMR_like"/>
    <property type="match status" value="1"/>
</dbReference>
<evidence type="ECO:0000259" key="2">
    <source>
        <dbReference type="PROSITE" id="PS51977"/>
    </source>
</evidence>
<proteinExistence type="predicted"/>
<dbReference type="Proteomes" id="UP000199682">
    <property type="component" value="Unassembled WGS sequence"/>
</dbReference>
<evidence type="ECO:0000256" key="1">
    <source>
        <dbReference type="SAM" id="MobiDB-lite"/>
    </source>
</evidence>
<dbReference type="InterPro" id="IPR008893">
    <property type="entry name" value="WGR_domain"/>
</dbReference>
<evidence type="ECO:0000313" key="3">
    <source>
        <dbReference type="EMBL" id="SDK07093.1"/>
    </source>
</evidence>
<dbReference type="Pfam" id="PF05406">
    <property type="entry name" value="WGR"/>
    <property type="match status" value="1"/>
</dbReference>
<dbReference type="Pfam" id="PF13569">
    <property type="entry name" value="DUF4132"/>
    <property type="match status" value="1"/>
</dbReference>
<feature type="compositionally biased region" description="Basic and acidic residues" evidence="1">
    <location>
        <begin position="915"/>
        <end position="937"/>
    </location>
</feature>
<gene>
    <name evidence="3" type="ORF">SAMN04488074_104173</name>
</gene>
<sequence length="1181" mass="129193">MRRWELVSGTAAKFWEISQAGAVVTVRFGRLDTHGQTQTKELATAEAAQAHVTKLVAEKEKKGYRAVASAETVAPGHRSADTVAATVTTQPAADQPETASSAVAALSPAEKPVVADEDTWVMPKVWLRDVVRQRGFHPAPEFTVDTGLAEDARQRIGQQTDTTIERVLSEPASDPDLVHAAREHLAGRPNPAGAAAIAAILTSGEQSVHAWIADHGLVFATEATAEFMRLLCGREWLSQQYAYGNERLASRGGSVRITIGSVECKMLTAVRYALAIAEDAERGAAEAVLSRLGEVNEPNSKLVRAFLMPGRPDWFQQACQTPHTGTRWWVLHCSASTYAEFESAPSSVSSHSAVLHTALYVLGPAIAPLLANALDQQYQRADIRKQVLKTLSVLPTDEAFAVLLDRFDTKYVRPAVLSMMAAFPVRAARLLGERSARDDEFRRLLSAHLKTYPYLEAPAGFVEVETAEVPEAPAEALPPVLASPPWLHRKPAVKPAVVPDLPMPSASITWQPGEREEWLKDGHWDTNLYKTWQHWLAEYQAGRIGYRMADLLIGAPADEVRHLLADWQPKLGWSAESAGKRLAAKFAFDALPPLLRIAERNSAAAVILLPFATPEVAALMADWLVRLKQVRKTALSWLARHREQAARLLVPAALGKPGAERRNAEIAIRHLHGLGVDVVALAPSPAAATALESFLAVDPVDVLPARLPVIGEWADTRLLPQVLLRDRRQALSAEAASHLLMTAALSKPGDIYAGLPIAREALDEDSLAEFAWAVFQRWQEVGAPSKESWALTALGWFGNDSTVRALSPLIRVWPGESQHARAVTGLDVLADIGTEVALSHLNSIAEKVKFKGLKTKAQEKVAQIAAELGLSRDQLADRLVPRLGLDDAASLVIDYGPRRFTVGFDEQLKPYVLDPDGKRRKDLPKPGAKDDQDRAPLEHKRFAALKKDVRAVASDQIHRLERAMVDQRTWTAEEFHTVLANHPLLWHIVRRLVWITAAGQSFRLAEDRTLADSGDDEFTLPENATVRVAHPADLQAELEAWGEVFADYEILQPFPQLGRPLHLVPAGEDLLPHLKKYCDVDLPVGKILSLTKKGWIRGEPQDGGVECWITRPLPSGGALVASLDPGIAVGAIDIFPEVKLTELWFSANGHGYWSSQRNAASTFTTDAVTASEVLSELESLQ</sequence>
<dbReference type="EMBL" id="FNET01000004">
    <property type="protein sequence ID" value="SDK07093.1"/>
    <property type="molecule type" value="Genomic_DNA"/>
</dbReference>